<geneLocation type="plasmid" evidence="1">
    <name>2</name>
</geneLocation>
<name>L0K495_9EURY</name>
<protein>
    <submittedName>
        <fullName evidence="1">Uncharacterized protein</fullName>
    </submittedName>
</protein>
<keyword evidence="1" id="KW-0614">Plasmid</keyword>
<organism evidence="1 2">
    <name type="scientific">Natronococcus occultus SP4</name>
    <dbReference type="NCBI Taxonomy" id="694430"/>
    <lineage>
        <taxon>Archaea</taxon>
        <taxon>Methanobacteriati</taxon>
        <taxon>Methanobacteriota</taxon>
        <taxon>Stenosarchaea group</taxon>
        <taxon>Halobacteria</taxon>
        <taxon>Halobacteriales</taxon>
        <taxon>Natrialbaceae</taxon>
        <taxon>Natronococcus</taxon>
    </lineage>
</organism>
<keyword evidence="2" id="KW-1185">Reference proteome</keyword>
<evidence type="ECO:0000313" key="1">
    <source>
        <dbReference type="EMBL" id="AGB39826.1"/>
    </source>
</evidence>
<accession>L0K495</accession>
<dbReference type="Proteomes" id="UP000010878">
    <property type="component" value="Plasmid 2"/>
</dbReference>
<dbReference type="HOGENOM" id="CLU_948693_0_0_2"/>
<gene>
    <name evidence="1" type="ORF">Natoc_4116</name>
</gene>
<dbReference type="EMBL" id="CP003931">
    <property type="protein sequence ID" value="AGB39826.1"/>
    <property type="molecule type" value="Genomic_DNA"/>
</dbReference>
<proteinExistence type="predicted"/>
<reference evidence="1 2" key="1">
    <citation type="submission" date="2012-11" db="EMBL/GenBank/DDBJ databases">
        <title>FINISHED of Natronococcus occultus SP4, DSM 3396.</title>
        <authorList>
            <consortium name="DOE Joint Genome Institute"/>
            <person name="Eisen J."/>
            <person name="Huntemann M."/>
            <person name="Wei C.-L."/>
            <person name="Han J."/>
            <person name="Detter J.C."/>
            <person name="Han C."/>
            <person name="Tapia R."/>
            <person name="Chen A."/>
            <person name="Kyrpides N."/>
            <person name="Mavromatis K."/>
            <person name="Markowitz V."/>
            <person name="Szeto E."/>
            <person name="Ivanova N."/>
            <person name="Mikhailova N."/>
            <person name="Ovchinnikova G."/>
            <person name="Pagani I."/>
            <person name="Pati A."/>
            <person name="Goodwin L."/>
            <person name="Nordberg H.P."/>
            <person name="Cantor M.N."/>
            <person name="Hua S.X."/>
            <person name="Woyke T."/>
            <person name="Eisen J."/>
            <person name="Klenk H.-P."/>
            <person name="Klenk H.-P."/>
        </authorList>
    </citation>
    <scope>NUCLEOTIDE SEQUENCE [LARGE SCALE GENOMIC DNA]</scope>
    <source>
        <strain evidence="1 2">SP4</strain>
        <plasmid evidence="2">Plasmid 2</plasmid>
    </source>
</reference>
<sequence length="293" mass="32198">MVQEVISMVERPIPGADKVMVVKPAKNNAEIETLEHENLEGPVGLIEIPTNIGNIRSLVYNDHLLSTIFFFEGPDVDVYKRRRNQIVRQQSLSDVHLFPGGTDAVVIYDKSEAAFRRTATQQERAQIARTLQGESTSLESVSAKEIREGDMAVIAEARTEEFVVERTGDEKIETAFVDVNHDEVSIDVKEVEPNQSDSIGAQISNPCTSDCDPAEWTVDASSCVLNVISPAGCRSCNLVCSARMSAPGYVACFICATQICSVSLYNYCSCIDAIYCIVELGLDGAERLEDVFF</sequence>
<evidence type="ECO:0000313" key="2">
    <source>
        <dbReference type="Proteomes" id="UP000010878"/>
    </source>
</evidence>
<dbReference type="KEGG" id="nou:Natoc_4116"/>
<dbReference type="AlphaFoldDB" id="L0K495"/>